<dbReference type="InterPro" id="IPR036864">
    <property type="entry name" value="Zn2-C6_fun-type_DNA-bd_sf"/>
</dbReference>
<evidence type="ECO:0000313" key="7">
    <source>
        <dbReference type="EMBL" id="KEF53606.1"/>
    </source>
</evidence>
<evidence type="ECO:0000256" key="4">
    <source>
        <dbReference type="ARBA" id="ARBA00023163"/>
    </source>
</evidence>
<accession>A0A072P190</accession>
<keyword evidence="5" id="KW-0539">Nucleus</keyword>
<dbReference type="GO" id="GO:0008270">
    <property type="term" value="F:zinc ion binding"/>
    <property type="evidence" value="ECO:0007669"/>
    <property type="project" value="InterPro"/>
</dbReference>
<dbReference type="SUPFAM" id="SSF57701">
    <property type="entry name" value="Zn2/Cys6 DNA-binding domain"/>
    <property type="match status" value="1"/>
</dbReference>
<dbReference type="EMBL" id="AMGV01000013">
    <property type="protein sequence ID" value="KEF53606.1"/>
    <property type="molecule type" value="Genomic_DNA"/>
</dbReference>
<keyword evidence="3" id="KW-0238">DNA-binding</keyword>
<dbReference type="CDD" id="cd12148">
    <property type="entry name" value="fungal_TF_MHR"/>
    <property type="match status" value="1"/>
</dbReference>
<evidence type="ECO:0000256" key="1">
    <source>
        <dbReference type="ARBA" id="ARBA00022723"/>
    </source>
</evidence>
<dbReference type="Pfam" id="PF00172">
    <property type="entry name" value="Zn_clus"/>
    <property type="match status" value="1"/>
</dbReference>
<dbReference type="RefSeq" id="XP_013256196.1">
    <property type="nucleotide sequence ID" value="XM_013400742.1"/>
</dbReference>
<dbReference type="OrthoDB" id="4115221at2759"/>
<dbReference type="STRING" id="1182545.A0A072P190"/>
<evidence type="ECO:0000256" key="2">
    <source>
        <dbReference type="ARBA" id="ARBA00023015"/>
    </source>
</evidence>
<dbReference type="GO" id="GO:0006351">
    <property type="term" value="P:DNA-templated transcription"/>
    <property type="evidence" value="ECO:0007669"/>
    <property type="project" value="InterPro"/>
</dbReference>
<evidence type="ECO:0000259" key="6">
    <source>
        <dbReference type="PROSITE" id="PS50048"/>
    </source>
</evidence>
<keyword evidence="4" id="KW-0804">Transcription</keyword>
<comment type="caution">
    <text evidence="7">The sequence shown here is derived from an EMBL/GenBank/DDBJ whole genome shotgun (WGS) entry which is preliminary data.</text>
</comment>
<dbReference type="AlphaFoldDB" id="A0A072P190"/>
<evidence type="ECO:0000256" key="3">
    <source>
        <dbReference type="ARBA" id="ARBA00023125"/>
    </source>
</evidence>
<dbReference type="Pfam" id="PF04082">
    <property type="entry name" value="Fungal_trans"/>
    <property type="match status" value="1"/>
</dbReference>
<dbReference type="PROSITE" id="PS00463">
    <property type="entry name" value="ZN2_CY6_FUNGAL_1"/>
    <property type="match status" value="1"/>
</dbReference>
<keyword evidence="8" id="KW-1185">Reference proteome</keyword>
<dbReference type="CDD" id="cd00067">
    <property type="entry name" value="GAL4"/>
    <property type="match status" value="1"/>
</dbReference>
<gene>
    <name evidence="7" type="ORF">A1O9_10581</name>
</gene>
<dbReference type="HOGENOM" id="CLU_006329_1_4_1"/>
<dbReference type="SMART" id="SM00906">
    <property type="entry name" value="Fungal_trans"/>
    <property type="match status" value="1"/>
</dbReference>
<dbReference type="Gene3D" id="4.10.240.10">
    <property type="entry name" value="Zn(2)-C6 fungal-type DNA-binding domain"/>
    <property type="match status" value="1"/>
</dbReference>
<protein>
    <recommendedName>
        <fullName evidence="6">Zn(2)-C6 fungal-type domain-containing protein</fullName>
    </recommendedName>
</protein>
<evidence type="ECO:0000313" key="8">
    <source>
        <dbReference type="Proteomes" id="UP000027920"/>
    </source>
</evidence>
<dbReference type="GO" id="GO:0003677">
    <property type="term" value="F:DNA binding"/>
    <property type="evidence" value="ECO:0007669"/>
    <property type="project" value="UniProtKB-KW"/>
</dbReference>
<sequence length="736" mass="82199">MGFRVSEAVRRGCVHKRAPKACQSCRTRKVRCDVTRTGETCTNCRLDNKLCVVPISKRRHVGDRVLGSSFVTSTHHPQSPICDAIIDFGDIQKSPQETRGSGAKTLATATPVNDTAFNIFDLGIGDFLASGGSNFVEQEQLNNLLVDESDMLERMTRSYPSPSQTLCSEQHPLPSLPSYIAALPDHIPADDVWYLQNRDCLTIPDAESRDRLLRAYATWVHPFTPMLDLVGIIKAVSGDMTCGPVSLLVFQSMMLAAAPFCDLDMGTKDRKKSRRILYERCNILHNFGIESDHLSILQSAILMSFWDGDDGQIRDSYYWIGIATLHANGMGLYLDPTIGPSDEHRQKVLKRTWWSLLIRDRLLAVALRRPVQTKAFRFDVPMLQIEDFELDTLLEAVGYNLPIDEFNLENLEIVASCCMAVAQLSEYIDKILSLQYSIQKTLGPQSHSNKTVSLVPKTTGIKWANISSCGQELQNWYGYLPEEVQQLEHAPEQSSGSEGNMANVHRALLASYYSMTMMTLYRPLLSLSVHKTEEKRIRNMAIKMVFQAAQSITGSFGGLYTNDLLLYLPETATAAIEPAIVTHLLYSTSDAARIRNHSFQGFYLCWNMLLQLGQIYFLADTTAMMINAAAQKLKAHSTIKRALPTQSTDLTELVDALCTPNALSFTSRIAVPFVGVVGEQRKDEIPVQWVHDPCTQIEVIRPAHELEFGMAVGDTRIGGSSDADFFEQLVCWDMGD</sequence>
<dbReference type="InterPro" id="IPR001138">
    <property type="entry name" value="Zn2Cys6_DnaBD"/>
</dbReference>
<organism evidence="7 8">
    <name type="scientific">Exophiala aquamarina CBS 119918</name>
    <dbReference type="NCBI Taxonomy" id="1182545"/>
    <lineage>
        <taxon>Eukaryota</taxon>
        <taxon>Fungi</taxon>
        <taxon>Dikarya</taxon>
        <taxon>Ascomycota</taxon>
        <taxon>Pezizomycotina</taxon>
        <taxon>Eurotiomycetes</taxon>
        <taxon>Chaetothyriomycetidae</taxon>
        <taxon>Chaetothyriales</taxon>
        <taxon>Herpotrichiellaceae</taxon>
        <taxon>Exophiala</taxon>
    </lineage>
</organism>
<reference evidence="7 8" key="1">
    <citation type="submission" date="2013-03" db="EMBL/GenBank/DDBJ databases">
        <title>The Genome Sequence of Exophiala aquamarina CBS 119918.</title>
        <authorList>
            <consortium name="The Broad Institute Genomics Platform"/>
            <person name="Cuomo C."/>
            <person name="de Hoog S."/>
            <person name="Gorbushina A."/>
            <person name="Walker B."/>
            <person name="Young S.K."/>
            <person name="Zeng Q."/>
            <person name="Gargeya S."/>
            <person name="Fitzgerald M."/>
            <person name="Haas B."/>
            <person name="Abouelleil A."/>
            <person name="Allen A.W."/>
            <person name="Alvarado L."/>
            <person name="Arachchi H.M."/>
            <person name="Berlin A.M."/>
            <person name="Chapman S.B."/>
            <person name="Gainer-Dewar J."/>
            <person name="Goldberg J."/>
            <person name="Griggs A."/>
            <person name="Gujja S."/>
            <person name="Hansen M."/>
            <person name="Howarth C."/>
            <person name="Imamovic A."/>
            <person name="Ireland A."/>
            <person name="Larimer J."/>
            <person name="McCowan C."/>
            <person name="Murphy C."/>
            <person name="Pearson M."/>
            <person name="Poon T.W."/>
            <person name="Priest M."/>
            <person name="Roberts A."/>
            <person name="Saif S."/>
            <person name="Shea T."/>
            <person name="Sisk P."/>
            <person name="Sykes S."/>
            <person name="Wortman J."/>
            <person name="Nusbaum C."/>
            <person name="Birren B."/>
        </authorList>
    </citation>
    <scope>NUCLEOTIDE SEQUENCE [LARGE SCALE GENOMIC DNA]</scope>
    <source>
        <strain evidence="7 8">CBS 119918</strain>
    </source>
</reference>
<dbReference type="InterPro" id="IPR007219">
    <property type="entry name" value="XnlR_reg_dom"/>
</dbReference>
<dbReference type="VEuPathDB" id="FungiDB:A1O9_10581"/>
<proteinExistence type="predicted"/>
<keyword evidence="2" id="KW-0805">Transcription regulation</keyword>
<evidence type="ECO:0000256" key="5">
    <source>
        <dbReference type="ARBA" id="ARBA00023242"/>
    </source>
</evidence>
<dbReference type="PANTHER" id="PTHR47425">
    <property type="entry name" value="FARB-RELATED"/>
    <property type="match status" value="1"/>
</dbReference>
<dbReference type="PANTHER" id="PTHR47425:SF3">
    <property type="entry name" value="ZN(II)2CYS6 TRANSCRIPTION FACTOR (EUROFUNG)"/>
    <property type="match status" value="1"/>
</dbReference>
<name>A0A072P190_9EURO</name>
<dbReference type="SMART" id="SM00066">
    <property type="entry name" value="GAL4"/>
    <property type="match status" value="1"/>
</dbReference>
<dbReference type="GeneID" id="25285485"/>
<feature type="domain" description="Zn(2)-C6 fungal-type" evidence="6">
    <location>
        <begin position="21"/>
        <end position="53"/>
    </location>
</feature>
<keyword evidence="1" id="KW-0479">Metal-binding</keyword>
<dbReference type="PROSITE" id="PS50048">
    <property type="entry name" value="ZN2_CY6_FUNGAL_2"/>
    <property type="match status" value="1"/>
</dbReference>
<dbReference type="GO" id="GO:0000981">
    <property type="term" value="F:DNA-binding transcription factor activity, RNA polymerase II-specific"/>
    <property type="evidence" value="ECO:0007669"/>
    <property type="project" value="InterPro"/>
</dbReference>
<dbReference type="InterPro" id="IPR052761">
    <property type="entry name" value="Fungal_Detox/Toxin_TFs"/>
</dbReference>
<dbReference type="Proteomes" id="UP000027920">
    <property type="component" value="Unassembled WGS sequence"/>
</dbReference>